<dbReference type="Proteomes" id="UP001163846">
    <property type="component" value="Unassembled WGS sequence"/>
</dbReference>
<keyword evidence="4" id="KW-1185">Reference proteome</keyword>
<dbReference type="InterPro" id="IPR045339">
    <property type="entry name" value="DUF6534"/>
</dbReference>
<comment type="caution">
    <text evidence="3">The sequence shown here is derived from an EMBL/GenBank/DDBJ whole genome shotgun (WGS) entry which is preliminary data.</text>
</comment>
<reference evidence="3" key="1">
    <citation type="submission" date="2022-08" db="EMBL/GenBank/DDBJ databases">
        <authorList>
            <consortium name="DOE Joint Genome Institute"/>
            <person name="Min B."/>
            <person name="Riley R."/>
            <person name="Sierra-Patev S."/>
            <person name="Naranjo-Ortiz M."/>
            <person name="Looney B."/>
            <person name="Konkel Z."/>
            <person name="Slot J.C."/>
            <person name="Sakamoto Y."/>
            <person name="Steenwyk J.L."/>
            <person name="Rokas A."/>
            <person name="Carro J."/>
            <person name="Camarero S."/>
            <person name="Ferreira P."/>
            <person name="Molpeceres G."/>
            <person name="Ruiz-Duenas F.J."/>
            <person name="Serrano A."/>
            <person name="Henrissat B."/>
            <person name="Drula E."/>
            <person name="Hughes K.W."/>
            <person name="Mata J.L."/>
            <person name="Ishikawa N.K."/>
            <person name="Vargas-Isla R."/>
            <person name="Ushijima S."/>
            <person name="Smith C.A."/>
            <person name="Ahrendt S."/>
            <person name="Andreopoulos W."/>
            <person name="He G."/>
            <person name="Labutti K."/>
            <person name="Lipzen A."/>
            <person name="Ng V."/>
            <person name="Sandor L."/>
            <person name="Barry K."/>
            <person name="Martinez A.T."/>
            <person name="Xiao Y."/>
            <person name="Gibbons J.G."/>
            <person name="Terashima K."/>
            <person name="Hibbett D.S."/>
            <person name="Grigoriev I.V."/>
        </authorList>
    </citation>
    <scope>NUCLEOTIDE SEQUENCE</scope>
    <source>
        <strain evidence="3">TFB9207</strain>
    </source>
</reference>
<feature type="transmembrane region" description="Helical" evidence="1">
    <location>
        <begin position="185"/>
        <end position="210"/>
    </location>
</feature>
<feature type="transmembrane region" description="Helical" evidence="1">
    <location>
        <begin position="144"/>
        <end position="164"/>
    </location>
</feature>
<dbReference type="AlphaFoldDB" id="A0AA38P9C9"/>
<feature type="transmembrane region" description="Helical" evidence="1">
    <location>
        <begin position="106"/>
        <end position="124"/>
    </location>
</feature>
<proteinExistence type="predicted"/>
<evidence type="ECO:0000313" key="4">
    <source>
        <dbReference type="Proteomes" id="UP001163846"/>
    </source>
</evidence>
<organism evidence="3 4">
    <name type="scientific">Lentinula raphanica</name>
    <dbReference type="NCBI Taxonomy" id="153919"/>
    <lineage>
        <taxon>Eukaryota</taxon>
        <taxon>Fungi</taxon>
        <taxon>Dikarya</taxon>
        <taxon>Basidiomycota</taxon>
        <taxon>Agaricomycotina</taxon>
        <taxon>Agaricomycetes</taxon>
        <taxon>Agaricomycetidae</taxon>
        <taxon>Agaricales</taxon>
        <taxon>Marasmiineae</taxon>
        <taxon>Omphalotaceae</taxon>
        <taxon>Lentinula</taxon>
    </lineage>
</organism>
<dbReference type="EMBL" id="MU806166">
    <property type="protein sequence ID" value="KAJ3838748.1"/>
    <property type="molecule type" value="Genomic_DNA"/>
</dbReference>
<gene>
    <name evidence="3" type="ORF">F5878DRAFT_158585</name>
</gene>
<feature type="transmembrane region" description="Helical" evidence="1">
    <location>
        <begin position="31"/>
        <end position="55"/>
    </location>
</feature>
<keyword evidence="1" id="KW-0812">Transmembrane</keyword>
<feature type="domain" description="DUF6534" evidence="2">
    <location>
        <begin position="151"/>
        <end position="239"/>
    </location>
</feature>
<dbReference type="PANTHER" id="PTHR40465:SF1">
    <property type="entry name" value="DUF6534 DOMAIN-CONTAINING PROTEIN"/>
    <property type="match status" value="1"/>
</dbReference>
<dbReference type="Pfam" id="PF20152">
    <property type="entry name" value="DUF6534"/>
    <property type="match status" value="1"/>
</dbReference>
<accession>A0AA38P9C9</accession>
<evidence type="ECO:0000256" key="1">
    <source>
        <dbReference type="SAM" id="Phobius"/>
    </source>
</evidence>
<sequence length="269" mass="30194">MFSYGLFGMLIVQLFFYQFDTRDQDPTWLRVFVSVLALSELVNMIVTTIFMWEVLAQHWGDPFILLSVDSLASKTLAGIPLLSGIVATMAHSFFSWRIHRLTGSSLIPTIVMLISLTTCAMAGYCGIRAAHIGIFRLTELDVEVTIWLGGSTLCDLIISAVLVFKLLYQQKRAMSFQTRHQIHHLIALTVETSLVTTLTALFALALFILLHNDDMFFAPLLMLSQVYSNCLLATLNSRTVLNKVASSGHPLWVDLDRSRTTTSLLHTYE</sequence>
<name>A0AA38P9C9_9AGAR</name>
<dbReference type="PANTHER" id="PTHR40465">
    <property type="entry name" value="CHROMOSOME 1, WHOLE GENOME SHOTGUN SEQUENCE"/>
    <property type="match status" value="1"/>
</dbReference>
<evidence type="ECO:0000313" key="3">
    <source>
        <dbReference type="EMBL" id="KAJ3838748.1"/>
    </source>
</evidence>
<keyword evidence="1" id="KW-0472">Membrane</keyword>
<evidence type="ECO:0000259" key="2">
    <source>
        <dbReference type="Pfam" id="PF20152"/>
    </source>
</evidence>
<feature type="transmembrane region" description="Helical" evidence="1">
    <location>
        <begin position="75"/>
        <end position="94"/>
    </location>
</feature>
<keyword evidence="1" id="KW-1133">Transmembrane helix</keyword>
<protein>
    <recommendedName>
        <fullName evidence="2">DUF6534 domain-containing protein</fullName>
    </recommendedName>
</protein>